<dbReference type="AlphaFoldDB" id="A0A2M9BCD2"/>
<keyword evidence="1 5" id="KW-0597">Phosphoprotein</keyword>
<evidence type="ECO:0000256" key="5">
    <source>
        <dbReference type="PROSITE-ProRule" id="PRU00169"/>
    </source>
</evidence>
<dbReference type="GO" id="GO:0005829">
    <property type="term" value="C:cytosol"/>
    <property type="evidence" value="ECO:0007669"/>
    <property type="project" value="TreeGrafter"/>
</dbReference>
<evidence type="ECO:0000313" key="10">
    <source>
        <dbReference type="Proteomes" id="UP000230161"/>
    </source>
</evidence>
<dbReference type="GO" id="GO:0032993">
    <property type="term" value="C:protein-DNA complex"/>
    <property type="evidence" value="ECO:0007669"/>
    <property type="project" value="TreeGrafter"/>
</dbReference>
<evidence type="ECO:0000313" key="9">
    <source>
        <dbReference type="EMBL" id="PJJ55618.1"/>
    </source>
</evidence>
<dbReference type="Gene3D" id="1.10.10.10">
    <property type="entry name" value="Winged helix-like DNA-binding domain superfamily/Winged helix DNA-binding domain"/>
    <property type="match status" value="1"/>
</dbReference>
<dbReference type="InterPro" id="IPR016032">
    <property type="entry name" value="Sig_transdc_resp-reg_C-effctor"/>
</dbReference>
<evidence type="ECO:0000259" key="8">
    <source>
        <dbReference type="PROSITE" id="PS51755"/>
    </source>
</evidence>
<dbReference type="GO" id="GO:0000156">
    <property type="term" value="F:phosphorelay response regulator activity"/>
    <property type="evidence" value="ECO:0007669"/>
    <property type="project" value="TreeGrafter"/>
</dbReference>
<feature type="domain" description="Response regulatory" evidence="7">
    <location>
        <begin position="9"/>
        <end position="122"/>
    </location>
</feature>
<dbReference type="GO" id="GO:0000976">
    <property type="term" value="F:transcription cis-regulatory region binding"/>
    <property type="evidence" value="ECO:0007669"/>
    <property type="project" value="TreeGrafter"/>
</dbReference>
<dbReference type="GO" id="GO:0006355">
    <property type="term" value="P:regulation of DNA-templated transcription"/>
    <property type="evidence" value="ECO:0007669"/>
    <property type="project" value="InterPro"/>
</dbReference>
<evidence type="ECO:0000256" key="4">
    <source>
        <dbReference type="ARBA" id="ARBA00023163"/>
    </source>
</evidence>
<accession>A0A2M9BCD2</accession>
<dbReference type="InterPro" id="IPR001867">
    <property type="entry name" value="OmpR/PhoB-type_DNA-bd"/>
</dbReference>
<dbReference type="Pfam" id="PF00486">
    <property type="entry name" value="Trans_reg_C"/>
    <property type="match status" value="1"/>
</dbReference>
<feature type="domain" description="OmpR/PhoB-type" evidence="8">
    <location>
        <begin position="174"/>
        <end position="281"/>
    </location>
</feature>
<keyword evidence="2" id="KW-0805">Transcription regulation</keyword>
<dbReference type="Proteomes" id="UP000230161">
    <property type="component" value="Unassembled WGS sequence"/>
</dbReference>
<reference evidence="9 10" key="1">
    <citation type="submission" date="2017-11" db="EMBL/GenBank/DDBJ databases">
        <title>Genomic Encyclopedia of Archaeal and Bacterial Type Strains, Phase II (KMG-II): From Individual Species to Whole Genera.</title>
        <authorList>
            <person name="Goeker M."/>
        </authorList>
    </citation>
    <scope>NUCLEOTIDE SEQUENCE [LARGE SCALE GENOMIC DNA]</scope>
    <source>
        <strain evidence="9 10">DSM 25625</strain>
    </source>
</reference>
<dbReference type="Gene3D" id="3.40.50.2300">
    <property type="match status" value="1"/>
</dbReference>
<dbReference type="OrthoDB" id="3197131at2"/>
<dbReference type="Pfam" id="PF00072">
    <property type="entry name" value="Response_reg"/>
    <property type="match status" value="1"/>
</dbReference>
<evidence type="ECO:0000256" key="2">
    <source>
        <dbReference type="ARBA" id="ARBA00023015"/>
    </source>
</evidence>
<dbReference type="InterPro" id="IPR039420">
    <property type="entry name" value="WalR-like"/>
</dbReference>
<evidence type="ECO:0000256" key="3">
    <source>
        <dbReference type="ARBA" id="ARBA00023125"/>
    </source>
</evidence>
<dbReference type="PROSITE" id="PS50110">
    <property type="entry name" value="RESPONSE_REGULATORY"/>
    <property type="match status" value="1"/>
</dbReference>
<feature type="modified residue" description="4-aspartylphosphate" evidence="5">
    <location>
        <position position="58"/>
    </location>
</feature>
<proteinExistence type="predicted"/>
<dbReference type="Gene3D" id="6.10.250.690">
    <property type="match status" value="1"/>
</dbReference>
<dbReference type="InterPro" id="IPR011006">
    <property type="entry name" value="CheY-like_superfamily"/>
</dbReference>
<dbReference type="InterPro" id="IPR036388">
    <property type="entry name" value="WH-like_DNA-bd_sf"/>
</dbReference>
<dbReference type="PANTHER" id="PTHR48111">
    <property type="entry name" value="REGULATOR OF RPOS"/>
    <property type="match status" value="1"/>
</dbReference>
<evidence type="ECO:0000256" key="6">
    <source>
        <dbReference type="PROSITE-ProRule" id="PRU01091"/>
    </source>
</evidence>
<name>A0A2M9BCD2_9MICO</name>
<dbReference type="CDD" id="cd00383">
    <property type="entry name" value="trans_reg_C"/>
    <property type="match status" value="1"/>
</dbReference>
<dbReference type="SMART" id="SM00448">
    <property type="entry name" value="REC"/>
    <property type="match status" value="1"/>
</dbReference>
<sequence>MDTTPTPRMAVVIEDDIDIRHLLETVLSQAGFQTVATGNGVDGVQAVTSYNPLVTTLDVSMPGIDGYETARRIRSFSSTYIVMISARGEEIDILQGLEAGADDYIIKPFRPRELRARIEAMLRRPRMPLADEPANDAAAPAGVAAATAPAIAAAPASDPDTATTRTLPDDFEHEDEWLVHNGLRANAATRLAAVDTTEIELTRSEFDLLVALLESRRRVRSKADLALLLRGESYITNHYISESDKRAVEVHMGNLRRKLGESSTNPRWIETVRGIGYRLTAPEDH</sequence>
<dbReference type="RefSeq" id="WP_100345727.1">
    <property type="nucleotide sequence ID" value="NZ_PGFB01000005.1"/>
</dbReference>
<dbReference type="SUPFAM" id="SSF52172">
    <property type="entry name" value="CheY-like"/>
    <property type="match status" value="1"/>
</dbReference>
<comment type="caution">
    <text evidence="9">The sequence shown here is derived from an EMBL/GenBank/DDBJ whole genome shotgun (WGS) entry which is preliminary data.</text>
</comment>
<keyword evidence="3 6" id="KW-0238">DNA-binding</keyword>
<dbReference type="PANTHER" id="PTHR48111:SF4">
    <property type="entry name" value="DNA-BINDING DUAL TRANSCRIPTIONAL REGULATOR OMPR"/>
    <property type="match status" value="1"/>
</dbReference>
<dbReference type="SUPFAM" id="SSF46894">
    <property type="entry name" value="C-terminal effector domain of the bipartite response regulators"/>
    <property type="match status" value="1"/>
</dbReference>
<keyword evidence="10" id="KW-1185">Reference proteome</keyword>
<dbReference type="SMART" id="SM00862">
    <property type="entry name" value="Trans_reg_C"/>
    <property type="match status" value="1"/>
</dbReference>
<dbReference type="PROSITE" id="PS51755">
    <property type="entry name" value="OMPR_PHOB"/>
    <property type="match status" value="1"/>
</dbReference>
<evidence type="ECO:0000256" key="1">
    <source>
        <dbReference type="ARBA" id="ARBA00022553"/>
    </source>
</evidence>
<dbReference type="InterPro" id="IPR001789">
    <property type="entry name" value="Sig_transdc_resp-reg_receiver"/>
</dbReference>
<organism evidence="9 10">
    <name type="scientific">Compostimonas suwonensis</name>
    <dbReference type="NCBI Taxonomy" id="1048394"/>
    <lineage>
        <taxon>Bacteria</taxon>
        <taxon>Bacillati</taxon>
        <taxon>Actinomycetota</taxon>
        <taxon>Actinomycetes</taxon>
        <taxon>Micrococcales</taxon>
        <taxon>Microbacteriaceae</taxon>
        <taxon>Compostimonas</taxon>
    </lineage>
</organism>
<gene>
    <name evidence="9" type="ORF">CLV54_2965</name>
</gene>
<dbReference type="CDD" id="cd17574">
    <property type="entry name" value="REC_OmpR"/>
    <property type="match status" value="1"/>
</dbReference>
<protein>
    <submittedName>
        <fullName evidence="9">DNA-binding response OmpR family regulator</fullName>
    </submittedName>
</protein>
<evidence type="ECO:0000259" key="7">
    <source>
        <dbReference type="PROSITE" id="PS50110"/>
    </source>
</evidence>
<keyword evidence="4" id="KW-0804">Transcription</keyword>
<dbReference type="EMBL" id="PGFB01000005">
    <property type="protein sequence ID" value="PJJ55618.1"/>
    <property type="molecule type" value="Genomic_DNA"/>
</dbReference>
<feature type="DNA-binding region" description="OmpR/PhoB-type" evidence="6">
    <location>
        <begin position="174"/>
        <end position="281"/>
    </location>
</feature>